<dbReference type="Proteomes" id="UP000823914">
    <property type="component" value="Unassembled WGS sequence"/>
</dbReference>
<dbReference type="EMBL" id="JAHLFV010000220">
    <property type="protein sequence ID" value="MBU3850792.1"/>
    <property type="molecule type" value="Genomic_DNA"/>
</dbReference>
<dbReference type="AlphaFoldDB" id="A0A9E2L3A8"/>
<evidence type="ECO:0000313" key="2">
    <source>
        <dbReference type="EMBL" id="MBU3850792.1"/>
    </source>
</evidence>
<evidence type="ECO:0008006" key="4">
    <source>
        <dbReference type="Google" id="ProtNLM"/>
    </source>
</evidence>
<protein>
    <recommendedName>
        <fullName evidence="4">PorV/PorQ family protein</fullName>
    </recommendedName>
</protein>
<comment type="caution">
    <text evidence="2">The sequence shown here is derived from an EMBL/GenBank/DDBJ whole genome shotgun (WGS) entry which is preliminary data.</text>
</comment>
<reference evidence="2" key="1">
    <citation type="journal article" date="2021" name="PeerJ">
        <title>Extensive microbial diversity within the chicken gut microbiome revealed by metagenomics and culture.</title>
        <authorList>
            <person name="Gilroy R."/>
            <person name="Ravi A."/>
            <person name="Getino M."/>
            <person name="Pursley I."/>
            <person name="Horton D.L."/>
            <person name="Alikhan N.F."/>
            <person name="Baker D."/>
            <person name="Gharbi K."/>
            <person name="Hall N."/>
            <person name="Watson M."/>
            <person name="Adriaenssens E.M."/>
            <person name="Foster-Nyarko E."/>
            <person name="Jarju S."/>
            <person name="Secka A."/>
            <person name="Antonio M."/>
            <person name="Oren A."/>
            <person name="Chaudhuri R.R."/>
            <person name="La Ragione R."/>
            <person name="Hildebrand F."/>
            <person name="Pallen M.J."/>
        </authorList>
    </citation>
    <scope>NUCLEOTIDE SEQUENCE</scope>
    <source>
        <strain evidence="2">Gambia15-2214</strain>
    </source>
</reference>
<sequence>MKSKYLFLILLCLCGSVSLFASEKVPGGDIAFRLTDPDLLLSAGSSAGGGFFTSGPTSIVINPALPAGDQRIVLNLGYTALMKDEEKFSFGSGMNLGLLIPSRYGVFSSLISGLFCNVGELQFNNVLQLQGSFSKDISERLYVGMGLDTGIRWGAGVDWALGLNIGAVYKWGTLGFLEDTRFAFALTGLGKPYVWGMPSIVTPKVGIAGTLFTVAEGKLSGAFSSDISFPQFTNIVLDIGFQLRIIDMVYIKSAWQFDLRETLAEKYNLIPAIGLTVKFGIDTKDNNFFADKGWQKSEMSTSGAWQNLYDGVQAVSAGASINLGLRDTEAPEIILWGEK</sequence>
<feature type="chain" id="PRO_5039418592" description="PorV/PorQ family protein" evidence="1">
    <location>
        <begin position="22"/>
        <end position="339"/>
    </location>
</feature>
<organism evidence="2 3">
    <name type="scientific">Candidatus Treponema excrementipullorum</name>
    <dbReference type="NCBI Taxonomy" id="2838768"/>
    <lineage>
        <taxon>Bacteria</taxon>
        <taxon>Pseudomonadati</taxon>
        <taxon>Spirochaetota</taxon>
        <taxon>Spirochaetia</taxon>
        <taxon>Spirochaetales</taxon>
        <taxon>Treponemataceae</taxon>
        <taxon>Treponema</taxon>
    </lineage>
</organism>
<feature type="signal peptide" evidence="1">
    <location>
        <begin position="1"/>
        <end position="21"/>
    </location>
</feature>
<reference evidence="2" key="2">
    <citation type="submission" date="2021-04" db="EMBL/GenBank/DDBJ databases">
        <authorList>
            <person name="Gilroy R."/>
        </authorList>
    </citation>
    <scope>NUCLEOTIDE SEQUENCE</scope>
    <source>
        <strain evidence="2">Gambia15-2214</strain>
    </source>
</reference>
<keyword evidence="1" id="KW-0732">Signal</keyword>
<accession>A0A9E2L3A8</accession>
<proteinExistence type="predicted"/>
<evidence type="ECO:0000313" key="3">
    <source>
        <dbReference type="Proteomes" id="UP000823914"/>
    </source>
</evidence>
<evidence type="ECO:0000256" key="1">
    <source>
        <dbReference type="SAM" id="SignalP"/>
    </source>
</evidence>
<name>A0A9E2L3A8_9SPIR</name>
<gene>
    <name evidence="2" type="ORF">IAA16_09520</name>
</gene>